<protein>
    <submittedName>
        <fullName evidence="1">GP4</fullName>
    </submittedName>
</protein>
<dbReference type="RefSeq" id="YP_009388595.1">
    <property type="nucleotide sequence ID" value="NC_035127.1"/>
</dbReference>
<gene>
    <name evidence="1" type="primary">ORF4</name>
</gene>
<dbReference type="InterPro" id="IPR003412">
    <property type="entry name" value="Arteri_GP4"/>
</dbReference>
<dbReference type="GO" id="GO:0019031">
    <property type="term" value="C:viral envelope"/>
    <property type="evidence" value="ECO:0007669"/>
    <property type="project" value="InterPro"/>
</dbReference>
<dbReference type="Pfam" id="PF02497">
    <property type="entry name" value="Arteri_GP4"/>
    <property type="match status" value="1"/>
</dbReference>
<proteinExistence type="predicted"/>
<organism evidence="1 2">
    <name type="scientific">Olivier's shrew virus 1</name>
    <dbReference type="NCBI Taxonomy" id="2012619"/>
    <lineage>
        <taxon>Viruses</taxon>
        <taxon>Riboviria</taxon>
        <taxon>Orthornavirae</taxon>
        <taxon>Pisuviricota</taxon>
        <taxon>Pisoniviricetes</taxon>
        <taxon>Nidovirales</taxon>
        <taxon>Arnidovirineae</taxon>
        <taxon>Arteriviridae</taxon>
        <taxon>Crocarterivirinae</taxon>
        <taxon>Muarterivirus</taxon>
        <taxon>Muarterivirus afrigant</taxon>
    </lineage>
</organism>
<evidence type="ECO:0000313" key="2">
    <source>
        <dbReference type="Proteomes" id="UP000201418"/>
    </source>
</evidence>
<evidence type="ECO:0000313" key="1">
    <source>
        <dbReference type="EMBL" id="ASA49506.1"/>
    </source>
</evidence>
<dbReference type="Proteomes" id="UP000201418">
    <property type="component" value="Segment"/>
</dbReference>
<keyword evidence="2" id="KW-1185">Reference proteome</keyword>
<sequence>MAFSTFLLCCACFWVCKSLAGCVPCHIGFVVNGSFHRYYGLKQTDVLKADLGYGLMFDDTTQMTIKYNYSVHSRGLALLGLLSCLTYGLHELEMHGHAQIGSILNRPVVCTDRPFHDDLNTTVHHSVGAWTLHILSPATIKWGTVIICLVAYLIAVT</sequence>
<dbReference type="GeneID" id="33194317"/>
<dbReference type="KEGG" id="vg:33194317"/>
<reference evidence="1 2" key="1">
    <citation type="submission" date="2017-06" db="EMBL/GenBank/DDBJ databases">
        <title>Olivier's shrew virus, a newly discovered Arterivirus isolated from Guinean shrews, represents a putative new genus within the family Arteriviridae.</title>
        <authorList>
            <person name="Vanmechelen B."/>
            <person name="Vergote V."/>
            <person name="Laenen L."/>
            <person name="Maes P."/>
        </authorList>
    </citation>
    <scope>NUCLEOTIDE SEQUENCE [LARGE SCALE GENOMIC DNA]</scope>
    <source>
        <strain evidence="1">Gkd-1</strain>
    </source>
</reference>
<accession>A0A1Z2RX60</accession>
<dbReference type="EMBL" id="MF324848">
    <property type="protein sequence ID" value="ASA49506.1"/>
    <property type="molecule type" value="Genomic_RNA"/>
</dbReference>
<name>A0A1Z2RX60_9NIDO</name>